<dbReference type="KEGG" id="ttc:FOKN1_2757"/>
<evidence type="ECO:0000313" key="4">
    <source>
        <dbReference type="Proteomes" id="UP000218765"/>
    </source>
</evidence>
<dbReference type="OrthoDB" id="5294247at2"/>
<evidence type="ECO:0000256" key="1">
    <source>
        <dbReference type="ARBA" id="ARBA00044755"/>
    </source>
</evidence>
<proteinExistence type="inferred from homology"/>
<dbReference type="PANTHER" id="PTHR35024:SF4">
    <property type="entry name" value="POLYMER-FORMING CYTOSKELETAL PROTEIN"/>
    <property type="match status" value="1"/>
</dbReference>
<gene>
    <name evidence="3" type="ORF">FOKN1_2757</name>
</gene>
<dbReference type="Pfam" id="PF04519">
    <property type="entry name" value="Bactofilin"/>
    <property type="match status" value="1"/>
</dbReference>
<keyword evidence="4" id="KW-1185">Reference proteome</keyword>
<dbReference type="RefSeq" id="WP_096367136.1">
    <property type="nucleotide sequence ID" value="NZ_AP018052.1"/>
</dbReference>
<evidence type="ECO:0000313" key="3">
    <source>
        <dbReference type="EMBL" id="BAZ95117.1"/>
    </source>
</evidence>
<organism evidence="3 4">
    <name type="scientific">Thiohalobacter thiocyanaticus</name>
    <dbReference type="NCBI Taxonomy" id="585455"/>
    <lineage>
        <taxon>Bacteria</taxon>
        <taxon>Pseudomonadati</taxon>
        <taxon>Pseudomonadota</taxon>
        <taxon>Gammaproteobacteria</taxon>
        <taxon>Thiohalobacterales</taxon>
        <taxon>Thiohalobacteraceae</taxon>
        <taxon>Thiohalobacter</taxon>
    </lineage>
</organism>
<dbReference type="Proteomes" id="UP000218765">
    <property type="component" value="Chromosome"/>
</dbReference>
<dbReference type="EMBL" id="AP018052">
    <property type="protein sequence ID" value="BAZ95117.1"/>
    <property type="molecule type" value="Genomic_DNA"/>
</dbReference>
<reference evidence="3 4" key="1">
    <citation type="submission" date="2017-05" db="EMBL/GenBank/DDBJ databases">
        <title>Thiocyanate degradation by Thiohalobacter thiocyanaticus FOKN1.</title>
        <authorList>
            <person name="Oshiki M."/>
            <person name="Fukushima T."/>
            <person name="Kawano S."/>
            <person name="Nakagawa J."/>
        </authorList>
    </citation>
    <scope>NUCLEOTIDE SEQUENCE [LARGE SCALE GENOMIC DNA]</scope>
    <source>
        <strain evidence="3 4">FOKN1</strain>
    </source>
</reference>
<sequence>MWGNKRKHQSGRIDTLVGQDTVLTGDLKFSGGLHVDGSIVGNVSSDGENEAVLMLSERGRIQGEVRVANVVLNGQVEGDVHVSGRIELGQQARVTGNVYYHLLEMAMGAEVNGNLVHQGAKAPAVTKKPIESKGKDLSPPQLVAQDNS</sequence>
<name>A0A1Z4VU02_9GAMM</name>
<comment type="similarity">
    <text evidence="1">Belongs to the bactofilin family.</text>
</comment>
<dbReference type="InterPro" id="IPR007607">
    <property type="entry name" value="BacA/B"/>
</dbReference>
<accession>A0A1Z4VU02</accession>
<dbReference type="PANTHER" id="PTHR35024">
    <property type="entry name" value="HYPOTHETICAL CYTOSOLIC PROTEIN"/>
    <property type="match status" value="1"/>
</dbReference>
<dbReference type="AlphaFoldDB" id="A0A1Z4VU02"/>
<feature type="region of interest" description="Disordered" evidence="2">
    <location>
        <begin position="125"/>
        <end position="148"/>
    </location>
</feature>
<protein>
    <submittedName>
        <fullName evidence="3">Integral membrane protein CcmA</fullName>
    </submittedName>
</protein>
<evidence type="ECO:0000256" key="2">
    <source>
        <dbReference type="SAM" id="MobiDB-lite"/>
    </source>
</evidence>